<dbReference type="Gene3D" id="3.40.50.1820">
    <property type="entry name" value="alpha/beta hydrolase"/>
    <property type="match status" value="1"/>
</dbReference>
<dbReference type="InterPro" id="IPR050471">
    <property type="entry name" value="AB_hydrolase"/>
</dbReference>
<sequence>MPYIKLSSSNQNLELYYELHGSGEIKILLIMGYLADAAAWYRQTGFFAEKPSYQCASFDNRGFSRSSSPLTLHYSTTQMAKDTIALIDHLQWHQCHVVGISMGGMIALELALLAPARILSLTLLATHAGGLAGRAPFAGIRHMIRSILLSDEDSLIENAMAMLYGTRALGDPEKRKELYDYHVERVRKRIKPTLIGFIGQTTAVYRHYVSYADLLKIRYSPFECLIMVGTEDLLVREVNSYMLRRILGCRLVKLDNAGHGLQGECATEINQELFKLFESIRRKETSKKSKRSVPEEYVTEIKALEQCCQHRSHCLVYDVVGFLQGLLFGMILYFLFPLVRSTTLQLTLQSVILFGCVNGIRRAVKCVYHAFHARRYVLEHRLQLDRAAYHGGIGVALPEEPKNGIPDGCGFEFPIIPLILIANLISLIYWARSYEQTI</sequence>
<dbReference type="SUPFAM" id="SSF53474">
    <property type="entry name" value="alpha/beta-Hydrolases"/>
    <property type="match status" value="1"/>
</dbReference>
<dbReference type="InterPro" id="IPR029058">
    <property type="entry name" value="AB_hydrolase_fold"/>
</dbReference>
<evidence type="ECO:0000256" key="1">
    <source>
        <dbReference type="SAM" id="Phobius"/>
    </source>
</evidence>
<proteinExistence type="predicted"/>
<comment type="caution">
    <text evidence="3">The sequence shown here is derived from an EMBL/GenBank/DDBJ whole genome shotgun (WGS) entry which is preliminary data.</text>
</comment>
<gene>
    <name evidence="3" type="ORF">WKI299_LOCUS15373</name>
</gene>
<dbReference type="AlphaFoldDB" id="A0A816RRP5"/>
<keyword evidence="1" id="KW-0472">Membrane</keyword>
<evidence type="ECO:0000259" key="2">
    <source>
        <dbReference type="Pfam" id="PF00561"/>
    </source>
</evidence>
<dbReference type="Pfam" id="PF00561">
    <property type="entry name" value="Abhydrolase_1"/>
    <property type="match status" value="1"/>
</dbReference>
<dbReference type="Proteomes" id="UP000663856">
    <property type="component" value="Unassembled WGS sequence"/>
</dbReference>
<protein>
    <recommendedName>
        <fullName evidence="2">AB hydrolase-1 domain-containing protein</fullName>
    </recommendedName>
</protein>
<dbReference type="EMBL" id="CAJNRF010005986">
    <property type="protein sequence ID" value="CAF2077176.1"/>
    <property type="molecule type" value="Genomic_DNA"/>
</dbReference>
<name>A0A816RRP5_9BILA</name>
<evidence type="ECO:0000313" key="3">
    <source>
        <dbReference type="EMBL" id="CAF2077176.1"/>
    </source>
</evidence>
<dbReference type="PANTHER" id="PTHR43433">
    <property type="entry name" value="HYDROLASE, ALPHA/BETA FOLD FAMILY PROTEIN"/>
    <property type="match status" value="1"/>
</dbReference>
<accession>A0A816RRP5</accession>
<dbReference type="PRINTS" id="PR00111">
    <property type="entry name" value="ABHYDROLASE"/>
</dbReference>
<feature type="transmembrane region" description="Helical" evidence="1">
    <location>
        <begin position="411"/>
        <end position="431"/>
    </location>
</feature>
<feature type="transmembrane region" description="Helical" evidence="1">
    <location>
        <begin position="315"/>
        <end position="336"/>
    </location>
</feature>
<organism evidence="3 4">
    <name type="scientific">Rotaria magnacalcarata</name>
    <dbReference type="NCBI Taxonomy" id="392030"/>
    <lineage>
        <taxon>Eukaryota</taxon>
        <taxon>Metazoa</taxon>
        <taxon>Spiralia</taxon>
        <taxon>Gnathifera</taxon>
        <taxon>Rotifera</taxon>
        <taxon>Eurotatoria</taxon>
        <taxon>Bdelloidea</taxon>
        <taxon>Philodinida</taxon>
        <taxon>Philodinidae</taxon>
        <taxon>Rotaria</taxon>
    </lineage>
</organism>
<dbReference type="InterPro" id="IPR000073">
    <property type="entry name" value="AB_hydrolase_1"/>
</dbReference>
<reference evidence="3" key="1">
    <citation type="submission" date="2021-02" db="EMBL/GenBank/DDBJ databases">
        <authorList>
            <person name="Nowell W R."/>
        </authorList>
    </citation>
    <scope>NUCLEOTIDE SEQUENCE</scope>
</reference>
<evidence type="ECO:0000313" key="4">
    <source>
        <dbReference type="Proteomes" id="UP000663856"/>
    </source>
</evidence>
<keyword evidence="1" id="KW-1133">Transmembrane helix</keyword>
<keyword evidence="1" id="KW-0812">Transmembrane</keyword>
<dbReference type="PANTHER" id="PTHR43433:SF5">
    <property type="entry name" value="AB HYDROLASE-1 DOMAIN-CONTAINING PROTEIN"/>
    <property type="match status" value="1"/>
</dbReference>
<feature type="domain" description="AB hydrolase-1" evidence="2">
    <location>
        <begin position="27"/>
        <end position="262"/>
    </location>
</feature>